<dbReference type="InterPro" id="IPR025669">
    <property type="entry name" value="AAA_dom"/>
</dbReference>
<proteinExistence type="predicted"/>
<keyword evidence="3" id="KW-1185">Reference proteome</keyword>
<organism evidence="2 3">
    <name type="scientific">Tautonia sociabilis</name>
    <dbReference type="NCBI Taxonomy" id="2080755"/>
    <lineage>
        <taxon>Bacteria</taxon>
        <taxon>Pseudomonadati</taxon>
        <taxon>Planctomycetota</taxon>
        <taxon>Planctomycetia</taxon>
        <taxon>Isosphaerales</taxon>
        <taxon>Isosphaeraceae</taxon>
        <taxon>Tautonia</taxon>
    </lineage>
</organism>
<dbReference type="RefSeq" id="WP_126727417.1">
    <property type="nucleotide sequence ID" value="NZ_RYZH01000052.1"/>
</dbReference>
<dbReference type="Proteomes" id="UP000280296">
    <property type="component" value="Unassembled WGS sequence"/>
</dbReference>
<dbReference type="Pfam" id="PF13614">
    <property type="entry name" value="AAA_31"/>
    <property type="match status" value="1"/>
</dbReference>
<dbReference type="Gene3D" id="3.40.50.300">
    <property type="entry name" value="P-loop containing nucleotide triphosphate hydrolases"/>
    <property type="match status" value="1"/>
</dbReference>
<reference evidence="2 3" key="1">
    <citation type="submission" date="2018-12" db="EMBL/GenBank/DDBJ databases">
        <authorList>
            <person name="Toschakov S.V."/>
        </authorList>
    </citation>
    <scope>NUCLEOTIDE SEQUENCE [LARGE SCALE GENOMIC DNA]</scope>
    <source>
        <strain evidence="2 3">GM2012</strain>
    </source>
</reference>
<accession>A0A432MET1</accession>
<dbReference type="OrthoDB" id="249267at2"/>
<dbReference type="InterPro" id="IPR050678">
    <property type="entry name" value="DNA_Partitioning_ATPase"/>
</dbReference>
<feature type="domain" description="AAA" evidence="1">
    <location>
        <begin position="1"/>
        <end position="177"/>
    </location>
</feature>
<evidence type="ECO:0000313" key="3">
    <source>
        <dbReference type="Proteomes" id="UP000280296"/>
    </source>
</evidence>
<protein>
    <submittedName>
        <fullName evidence="2">ParA family protein</fullName>
    </submittedName>
</protein>
<evidence type="ECO:0000259" key="1">
    <source>
        <dbReference type="Pfam" id="PF13614"/>
    </source>
</evidence>
<sequence>MAVVAMVNQKGGVGKSSTTMHLGGALARRGLRVLVVDNDAQASLTKGLLGDDQARAIDPSTTVYALYAGVPTPGDLLVRPTGFDGLALLAGSPASISFNVPDPHLLDPRDQAVLRDALRPIAEGFDLTLIDCCPNLQRATWSALLAADAALIPTMPELFGAQGLAEVRDWVALVEQTWGRPLPVAGVLVTMFNGRRAMHRTFVELLAGGCPELLSSTVPESSDFPEAIAAGRPIHYHKARGAAAKAMDAVADEVLARLSALGLIPTATDDDPQDLGDGKEAA</sequence>
<evidence type="ECO:0000313" key="2">
    <source>
        <dbReference type="EMBL" id="RUL84198.1"/>
    </source>
</evidence>
<dbReference type="PANTHER" id="PTHR13696:SF99">
    <property type="entry name" value="COBYRINIC ACID AC-DIAMIDE SYNTHASE"/>
    <property type="match status" value="1"/>
</dbReference>
<dbReference type="SUPFAM" id="SSF52540">
    <property type="entry name" value="P-loop containing nucleoside triphosphate hydrolases"/>
    <property type="match status" value="1"/>
</dbReference>
<gene>
    <name evidence="2" type="ORF">TsocGM_20965</name>
</gene>
<comment type="caution">
    <text evidence="2">The sequence shown here is derived from an EMBL/GenBank/DDBJ whole genome shotgun (WGS) entry which is preliminary data.</text>
</comment>
<reference evidence="2 3" key="2">
    <citation type="submission" date="2019-01" db="EMBL/GenBank/DDBJ databases">
        <title>Tautonia sociabilis, a novel thermotolerant planctomycete of Isosphaeraceae family, isolated from a 4000 m deep subterranean habitat.</title>
        <authorList>
            <person name="Kovaleva O.L."/>
            <person name="Elcheninov A.G."/>
            <person name="Van Heerden E."/>
            <person name="Toshchakov S.V."/>
            <person name="Novikov A."/>
            <person name="Bonch-Osmolovskaya E.A."/>
            <person name="Kublanov I.V."/>
        </authorList>
    </citation>
    <scope>NUCLEOTIDE SEQUENCE [LARGE SCALE GENOMIC DNA]</scope>
    <source>
        <strain evidence="2 3">GM2012</strain>
    </source>
</reference>
<dbReference type="PANTHER" id="PTHR13696">
    <property type="entry name" value="P-LOOP CONTAINING NUCLEOSIDE TRIPHOSPHATE HYDROLASE"/>
    <property type="match status" value="1"/>
</dbReference>
<dbReference type="EMBL" id="RYZH01000052">
    <property type="protein sequence ID" value="RUL84198.1"/>
    <property type="molecule type" value="Genomic_DNA"/>
</dbReference>
<dbReference type="CDD" id="cd02042">
    <property type="entry name" value="ParAB_family"/>
    <property type="match status" value="1"/>
</dbReference>
<dbReference type="AlphaFoldDB" id="A0A432MET1"/>
<name>A0A432MET1_9BACT</name>
<dbReference type="InterPro" id="IPR027417">
    <property type="entry name" value="P-loop_NTPase"/>
</dbReference>